<dbReference type="GO" id="GO:0008094">
    <property type="term" value="F:ATP-dependent activity, acting on DNA"/>
    <property type="evidence" value="ECO:0007669"/>
    <property type="project" value="TreeGrafter"/>
</dbReference>
<dbReference type="EMBL" id="JAANBB010000042">
    <property type="protein sequence ID" value="KAF7553679.1"/>
    <property type="molecule type" value="Genomic_DNA"/>
</dbReference>
<dbReference type="Gene3D" id="3.40.50.300">
    <property type="entry name" value="P-loop containing nucleotide triphosphate hydrolases"/>
    <property type="match status" value="1"/>
</dbReference>
<keyword evidence="4" id="KW-0067">ATP-binding</keyword>
<evidence type="ECO:0000256" key="5">
    <source>
        <dbReference type="SAM" id="MobiDB-lite"/>
    </source>
</evidence>
<evidence type="ECO:0000256" key="2">
    <source>
        <dbReference type="ARBA" id="ARBA00022801"/>
    </source>
</evidence>
<dbReference type="InterPro" id="IPR000330">
    <property type="entry name" value="SNF2_N"/>
</dbReference>
<accession>A0A9P5LAR9</accession>
<sequence length="1498" mass="170302">MESHDPTSPRGTKRKLPFDTEPPANELCTTDSRHAAILNEVPALDNGNDERRATPVSSKFPHLDYASVKPTPRWHRGLSLGLLNRSPPLQKGRVHREERAKKWESLGYPHGVHFLSKWSSSVDNQALLAAYCHFKTTNELISFLDIVFPDVCQDAMLVLHDRFQLTTVKERLQPNCDTPPNYDTPTENQLRFRAFYRCVLNTINAITENATATGHTPKLPNPVHVIKAYENPDVKWVVDCVANGVSKPIFLPVAHRDVWPGTGSPHQASNTSSIIFILVHAVQVLLFAPINSKTPKSELCANQEAYPHRFPSPPGFGGNEDKDVAGLFSMEDLNRAVLLIFCQLKRRDGKHNLSSDSSPRNQSCTEFPGYLDQVSDSDNLDDEVDFDGVSTQAINNIRQLLRREVEPEEDLQDQRLHVATVGDASSVLSQQPLAGTDALDVHEAAMEQMSSVMAYRPRYKLKSKKTQPISHGELENALGVLKLRHRLDELVVTEAKTRSQLANLCIPTKEEELDTYIKKQHTSPVIQDFLKKHPEEIDKLDAEMKRQYALEHHVSSLQPDTRVDLNEVLSRHGLGPWPEMRLNDAPNIRPLLPHQLIDADRIVTKASTSFPHTFLSNDVGTGKTTTYLTVLVLWHRLQVKRFEEDKSIRFRPHLILTPVNSVHQTYDEARRQFPDLNLIVFYGNEETFPDKLASVYSTEELLNVLITLSNKQDDPKSGKTVVISTYTTWRWRMLNMKSKYFKWKPDTSVSASTDGGAQQEEDRGVHIDASHFHPRRTRIRRFAPEEVPADNVIWLTDVQREQADGNQVSYTHSETGLAHAHFDWLIADEAQVARNWAGSYRNMMRLLKWESLIWVTGTPLMSSFRDLLSPLSLMSKSLNCTWSPKGEEVGWGPGMYLDSYDPYTETNDNGEGKTTAGIFSQKYLDSHPEAQPLKNIYDMNKESVWILLPSLYSYCISRGISDINPIMDVVRPSLKKMHIMRTMRTPVSLPDGSTCYPSDGLLPATVIVEELEFAAGSETKQKMKELGQKYAKELVIFTEDHGGPSEAQAPQSRALLNFGKHREGVITAFDPRNVKVLESNRPSLYTGLRNLRRRRDQDPHLGVEHVQRIQRIQGDCLDYFLLYAEDGDVMRWHQDIGLLLWLATKNPLITRALDLCFDYIHKQKERVLVFVDTPWIQSLVCEILLLARFKVGTIRAHDSAKDRTRVIKMWNNPRSDMNVFVANFNTMATSVNMHTCCSKGIALSWHLNAKTMHHMVGRLNRIGQEGMVKFHLLKIKDTYHDNIERLNLLKWAPQLAAEIDLPSWIVDDARELVQRDVDKGHNEYHDEKTKRMGHISSCVAKLLVHCQDIDEDFWKSQVGQLASAIVRYTQWHDGGLAQLEEWLTYSIEKLRDVFMPEFRGFLDIAQDDDDDGVKNQVEMLRECAASRKEGKSDELVVNLDLEDGEASEDDEDQNPHDGQDPRNNHNSENEQNQGNHQGSGDRVPDADQGSSTDLAVHQ</sequence>
<proteinExistence type="predicted"/>
<feature type="compositionally biased region" description="Acidic residues" evidence="5">
    <location>
        <begin position="1440"/>
        <end position="1452"/>
    </location>
</feature>
<feature type="compositionally biased region" description="Polar residues" evidence="5">
    <location>
        <begin position="1469"/>
        <end position="1478"/>
    </location>
</feature>
<keyword evidence="2" id="KW-0378">Hydrolase</keyword>
<gene>
    <name evidence="7" type="ORF">G7Z17_g3457</name>
</gene>
<dbReference type="SMART" id="SM00487">
    <property type="entry name" value="DEXDc"/>
    <property type="match status" value="1"/>
</dbReference>
<reference evidence="7" key="1">
    <citation type="submission" date="2020-03" db="EMBL/GenBank/DDBJ databases">
        <title>Draft Genome Sequence of Cylindrodendrum hubeiense.</title>
        <authorList>
            <person name="Buettner E."/>
            <person name="Kellner H."/>
        </authorList>
    </citation>
    <scope>NUCLEOTIDE SEQUENCE</scope>
    <source>
        <strain evidence="7">IHI 201604</strain>
    </source>
</reference>
<dbReference type="GO" id="GO:0005524">
    <property type="term" value="F:ATP binding"/>
    <property type="evidence" value="ECO:0007669"/>
    <property type="project" value="UniProtKB-KW"/>
</dbReference>
<evidence type="ECO:0000256" key="4">
    <source>
        <dbReference type="ARBA" id="ARBA00022840"/>
    </source>
</evidence>
<evidence type="ECO:0000313" key="7">
    <source>
        <dbReference type="EMBL" id="KAF7553679.1"/>
    </source>
</evidence>
<feature type="region of interest" description="Disordered" evidence="5">
    <location>
        <begin position="1"/>
        <end position="26"/>
    </location>
</feature>
<dbReference type="SUPFAM" id="SSF52540">
    <property type="entry name" value="P-loop containing nucleoside triphosphate hydrolases"/>
    <property type="match status" value="2"/>
</dbReference>
<dbReference type="InterPro" id="IPR014001">
    <property type="entry name" value="Helicase_ATP-bd"/>
</dbReference>
<dbReference type="PANTHER" id="PTHR45626:SF17">
    <property type="entry name" value="HELICASE-LIKE TRANSCRIPTION FACTOR"/>
    <property type="match status" value="1"/>
</dbReference>
<dbReference type="OrthoDB" id="4986691at2759"/>
<protein>
    <recommendedName>
        <fullName evidence="6">Helicase ATP-binding domain-containing protein</fullName>
    </recommendedName>
</protein>
<dbReference type="Gene3D" id="3.40.50.10810">
    <property type="entry name" value="Tandem AAA-ATPase domain"/>
    <property type="match status" value="2"/>
</dbReference>
<keyword evidence="1" id="KW-0547">Nucleotide-binding</keyword>
<dbReference type="InterPro" id="IPR027417">
    <property type="entry name" value="P-loop_NTPase"/>
</dbReference>
<dbReference type="GO" id="GO:0006281">
    <property type="term" value="P:DNA repair"/>
    <property type="evidence" value="ECO:0007669"/>
    <property type="project" value="TreeGrafter"/>
</dbReference>
<keyword evidence="3" id="KW-0347">Helicase</keyword>
<feature type="region of interest" description="Disordered" evidence="5">
    <location>
        <begin position="1438"/>
        <end position="1498"/>
    </location>
</feature>
<evidence type="ECO:0000259" key="6">
    <source>
        <dbReference type="SMART" id="SM00487"/>
    </source>
</evidence>
<evidence type="ECO:0000256" key="1">
    <source>
        <dbReference type="ARBA" id="ARBA00022741"/>
    </source>
</evidence>
<dbReference type="InterPro" id="IPR050628">
    <property type="entry name" value="SNF2_RAD54_helicase_TF"/>
</dbReference>
<dbReference type="Proteomes" id="UP000722485">
    <property type="component" value="Unassembled WGS sequence"/>
</dbReference>
<keyword evidence="8" id="KW-1185">Reference proteome</keyword>
<evidence type="ECO:0000313" key="8">
    <source>
        <dbReference type="Proteomes" id="UP000722485"/>
    </source>
</evidence>
<comment type="caution">
    <text evidence="7">The sequence shown here is derived from an EMBL/GenBank/DDBJ whole genome shotgun (WGS) entry which is preliminary data.</text>
</comment>
<dbReference type="GO" id="GO:0004386">
    <property type="term" value="F:helicase activity"/>
    <property type="evidence" value="ECO:0007669"/>
    <property type="project" value="UniProtKB-KW"/>
</dbReference>
<dbReference type="GO" id="GO:0005634">
    <property type="term" value="C:nucleus"/>
    <property type="evidence" value="ECO:0007669"/>
    <property type="project" value="TreeGrafter"/>
</dbReference>
<evidence type="ECO:0000256" key="3">
    <source>
        <dbReference type="ARBA" id="ARBA00022806"/>
    </source>
</evidence>
<feature type="compositionally biased region" description="Polar residues" evidence="5">
    <location>
        <begin position="1488"/>
        <end position="1498"/>
    </location>
</feature>
<dbReference type="PANTHER" id="PTHR45626">
    <property type="entry name" value="TRANSCRIPTION TERMINATION FACTOR 2-RELATED"/>
    <property type="match status" value="1"/>
</dbReference>
<dbReference type="InterPro" id="IPR038718">
    <property type="entry name" value="SNF2-like_sf"/>
</dbReference>
<organism evidence="7 8">
    <name type="scientific">Cylindrodendrum hubeiense</name>
    <dbReference type="NCBI Taxonomy" id="595255"/>
    <lineage>
        <taxon>Eukaryota</taxon>
        <taxon>Fungi</taxon>
        <taxon>Dikarya</taxon>
        <taxon>Ascomycota</taxon>
        <taxon>Pezizomycotina</taxon>
        <taxon>Sordariomycetes</taxon>
        <taxon>Hypocreomycetidae</taxon>
        <taxon>Hypocreales</taxon>
        <taxon>Nectriaceae</taxon>
        <taxon>Cylindrodendrum</taxon>
    </lineage>
</organism>
<feature type="domain" description="Helicase ATP-binding" evidence="6">
    <location>
        <begin position="587"/>
        <end position="888"/>
    </location>
</feature>
<name>A0A9P5LAR9_9HYPO</name>
<feature type="compositionally biased region" description="Basic and acidic residues" evidence="5">
    <location>
        <begin position="1453"/>
        <end position="1468"/>
    </location>
</feature>
<dbReference type="GO" id="GO:0016787">
    <property type="term" value="F:hydrolase activity"/>
    <property type="evidence" value="ECO:0007669"/>
    <property type="project" value="UniProtKB-KW"/>
</dbReference>
<dbReference type="Pfam" id="PF00176">
    <property type="entry name" value="SNF2-rel_dom"/>
    <property type="match status" value="1"/>
</dbReference>